<feature type="compositionally biased region" description="Polar residues" evidence="1">
    <location>
        <begin position="34"/>
        <end position="45"/>
    </location>
</feature>
<proteinExistence type="predicted"/>
<evidence type="ECO:0000313" key="4">
    <source>
        <dbReference type="EMBL" id="OBQ27038.1"/>
    </source>
</evidence>
<sequence>MSKIHDKLIPISSKQSVHGRRRKRSASKTVPKKVNNQQPVVNSQEPAALTRPDHHISLVPIWSGGRRPSSQVMMPPGVKPIPTIKKNTQVSPRGKVRLKTVSMEKPKPERRVSRKTRLKPMARTMLYALRLLIVGVGVGAIMGTLLSILDPANRISSVASVSQNTTSQKALPTPNTSLSLSQEITPLKNSLQTLTTASSDLTPGVFLLDLDNGGYVDINGNASFPAASTIKIPILMAFFQDVDAGKIRLDEILTLEKEMIVGGSGNVQYQTPGSKYTALDLATKMITISDNTATNMLVAKLGGQEALNGRFRGWGLTTTMIRNPLPDLGGTNTTSPRELGNLISMVNQGTVVSMRSRDLMLNIMSRTERDNLLPAGLGKGANAYHKTGDIGTMLADVGLIDVPTGKRYIAAIMVQRPNNDPRAAKLISSISSAAYEHFSQTTILPSNPTNNQPINQAVPNYQPVQPVQPVQPFIQSPVMNPTVPNGMVNNIPIGSYPPPVMTPQLTPPYYPQQ</sequence>
<dbReference type="GO" id="GO:0008800">
    <property type="term" value="F:beta-lactamase activity"/>
    <property type="evidence" value="ECO:0007669"/>
    <property type="project" value="InterPro"/>
</dbReference>
<dbReference type="InterPro" id="IPR012338">
    <property type="entry name" value="Beta-lactam/transpept-like"/>
</dbReference>
<name>A0A1B7W1B1_APHFL</name>
<reference evidence="4 5" key="1">
    <citation type="submission" date="2015-09" db="EMBL/GenBank/DDBJ databases">
        <title>Whole genome shotgun sequence assembly of Aphanizomenon flos-aquae UKL13.</title>
        <authorList>
            <person name="Driscoll C."/>
        </authorList>
    </citation>
    <scope>NUCLEOTIDE SEQUENCE [LARGE SCALE GENOMIC DNA]</scope>
    <source>
        <strain evidence="4">MDT13</strain>
    </source>
</reference>
<dbReference type="Gene3D" id="3.40.710.10">
    <property type="entry name" value="DD-peptidase/beta-lactamase superfamily"/>
    <property type="match status" value="1"/>
</dbReference>
<dbReference type="PANTHER" id="PTHR35333:SF4">
    <property type="entry name" value="SLR0121 PROTEIN"/>
    <property type="match status" value="1"/>
</dbReference>
<dbReference type="InterPro" id="IPR045155">
    <property type="entry name" value="Beta-lactam_cat"/>
</dbReference>
<organism evidence="4 5">
    <name type="scientific">Aphanizomenon flos-aquae LD13</name>
    <dbReference type="NCBI Taxonomy" id="1710894"/>
    <lineage>
        <taxon>Bacteria</taxon>
        <taxon>Bacillati</taxon>
        <taxon>Cyanobacteriota</taxon>
        <taxon>Cyanophyceae</taxon>
        <taxon>Nostocales</taxon>
        <taxon>Aphanizomenonaceae</taxon>
        <taxon>Aphanizomenon</taxon>
    </lineage>
</organism>
<dbReference type="Pfam" id="PF13354">
    <property type="entry name" value="Beta-lactamase2"/>
    <property type="match status" value="1"/>
</dbReference>
<feature type="domain" description="Beta-lactamase class A catalytic" evidence="3">
    <location>
        <begin position="204"/>
        <end position="414"/>
    </location>
</feature>
<comment type="caution">
    <text evidence="4">The sequence shown here is derived from an EMBL/GenBank/DDBJ whole genome shotgun (WGS) entry which is preliminary data.</text>
</comment>
<dbReference type="AlphaFoldDB" id="A0A1B7W1B1"/>
<evidence type="ECO:0000313" key="5">
    <source>
        <dbReference type="Proteomes" id="UP000092382"/>
    </source>
</evidence>
<protein>
    <submittedName>
        <fullName evidence="4">Serine hydrolase</fullName>
    </submittedName>
</protein>
<dbReference type="SUPFAM" id="SSF56601">
    <property type="entry name" value="beta-lactamase/transpeptidase-like"/>
    <property type="match status" value="1"/>
</dbReference>
<feature type="region of interest" description="Disordered" evidence="1">
    <location>
        <begin position="1"/>
        <end position="47"/>
    </location>
</feature>
<dbReference type="PATRIC" id="fig|1710894.3.peg.329"/>
<feature type="transmembrane region" description="Helical" evidence="2">
    <location>
        <begin position="127"/>
        <end position="149"/>
    </location>
</feature>
<keyword evidence="4" id="KW-0378">Hydrolase</keyword>
<dbReference type="PANTHER" id="PTHR35333">
    <property type="entry name" value="BETA-LACTAMASE"/>
    <property type="match status" value="1"/>
</dbReference>
<dbReference type="STRING" id="1803587.GCA_001593825_00247"/>
<dbReference type="InterPro" id="IPR000871">
    <property type="entry name" value="Beta-lactam_class-A"/>
</dbReference>
<evidence type="ECO:0000256" key="1">
    <source>
        <dbReference type="SAM" id="MobiDB-lite"/>
    </source>
</evidence>
<evidence type="ECO:0000256" key="2">
    <source>
        <dbReference type="SAM" id="Phobius"/>
    </source>
</evidence>
<gene>
    <name evidence="4" type="ORF">AN481_02005</name>
</gene>
<accession>A0A1B7W1B1</accession>
<dbReference type="Proteomes" id="UP000092382">
    <property type="component" value="Unassembled WGS sequence"/>
</dbReference>
<feature type="compositionally biased region" description="Basic residues" evidence="1">
    <location>
        <begin position="17"/>
        <end position="26"/>
    </location>
</feature>
<dbReference type="EMBL" id="LJOY01000004">
    <property type="protein sequence ID" value="OBQ27038.1"/>
    <property type="molecule type" value="Genomic_DNA"/>
</dbReference>
<dbReference type="GO" id="GO:0046677">
    <property type="term" value="P:response to antibiotic"/>
    <property type="evidence" value="ECO:0007669"/>
    <property type="project" value="InterPro"/>
</dbReference>
<keyword evidence="2" id="KW-1133">Transmembrane helix</keyword>
<keyword evidence="2" id="KW-0812">Transmembrane</keyword>
<keyword evidence="2" id="KW-0472">Membrane</keyword>
<evidence type="ECO:0000259" key="3">
    <source>
        <dbReference type="Pfam" id="PF13354"/>
    </source>
</evidence>
<dbReference type="GO" id="GO:0030655">
    <property type="term" value="P:beta-lactam antibiotic catabolic process"/>
    <property type="evidence" value="ECO:0007669"/>
    <property type="project" value="InterPro"/>
</dbReference>